<dbReference type="Gene3D" id="2.60.40.2700">
    <property type="match status" value="1"/>
</dbReference>
<dbReference type="AlphaFoldDB" id="A0A1M4YDC6"/>
<keyword evidence="2" id="KW-1133">Transmembrane helix</keyword>
<accession>A0A1M4YDC6</accession>
<dbReference type="STRING" id="1122155.SAMN02745158_02318"/>
<keyword evidence="2" id="KW-0472">Membrane</keyword>
<keyword evidence="4" id="KW-1185">Reference proteome</keyword>
<dbReference type="OrthoDB" id="9816557at2"/>
<sequence length="743" mass="77903">MAKKGYRKRVLSFLLAGLLVGTTVGSDLGVTVMASSTGTETPGTPKTTETAFIENTGYPSLEAALNAVSEGATAQIDLKADQTINKTLVLKKGQKISIVPKDVPKVTISRADKFAGDMFDVTAENAVLTLGKQGMTGTLVLDGTAKGLDAGTPVGAVVKKTGDGNLVKNDKVEIVNKILGTVAVTGTPAVGQTLTADVSKVNPSNAIQGLGYQWQRCEDGKQPVDIAGATASTYTITNADVGNTLQVTVSGTAGFTGNIKSDKTAKVIKNSIPAPKVSGEAEYGDKLEKFSLSGDKGTYAWKDPSTVLSDVGDITYEATFTPNDPGAYEAGDVSVTVPVKPRKVTIDIKKDLKMTYGDTFSLNNPYDVTAGTIIDGDDLGLTYKSKAQDPGAAVGKYPDVTGEASNPKYNVTVNSGEIEIVKAKTKLSIEAKAVDKGGLAIELTVTAAPNGTGNTPTGAIKFSQGTELRDENPVALENGIATYIYKVDEVGKKLSFKAEYQPDADSNYSSAEEDAVIEVTPNKLEQVLSIEEVKNKVFGDEPFELNVSGAKGNGKLTFSVEAGKDVISVDEKGKVTIKAAGEATVKVTKEEDANYKSASASLDITVDPMKLTADDVKITGISSSYPSTGKQIKPTPTVKLGDKKLKKDTDYDLKYGKNTAVGTGTVEIIFKGNYTGTIKKTFKITKKSTTPAKKSSNTKKSATSKAKGAKTADNTPISSAMLALLLSGTVGGAIIYKRRRTTK</sequence>
<evidence type="ECO:0000256" key="1">
    <source>
        <dbReference type="SAM" id="MobiDB-lite"/>
    </source>
</evidence>
<dbReference type="Proteomes" id="UP000184245">
    <property type="component" value="Unassembled WGS sequence"/>
</dbReference>
<reference evidence="3 4" key="1">
    <citation type="submission" date="2016-11" db="EMBL/GenBank/DDBJ databases">
        <authorList>
            <person name="Jaros S."/>
            <person name="Januszkiewicz K."/>
            <person name="Wedrychowicz H."/>
        </authorList>
    </citation>
    <scope>NUCLEOTIDE SEQUENCE [LARGE SCALE GENOMIC DNA]</scope>
    <source>
        <strain evidence="3 4">DSM 17459</strain>
    </source>
</reference>
<dbReference type="Gene3D" id="2.60.40.1080">
    <property type="match status" value="1"/>
</dbReference>
<dbReference type="EMBL" id="FQVI01000011">
    <property type="protein sequence ID" value="SHF03628.1"/>
    <property type="molecule type" value="Genomic_DNA"/>
</dbReference>
<feature type="transmembrane region" description="Helical" evidence="2">
    <location>
        <begin position="717"/>
        <end position="736"/>
    </location>
</feature>
<keyword evidence="2" id="KW-0812">Transmembrane</keyword>
<name>A0A1M4YDC6_9CLOT</name>
<evidence type="ECO:0000313" key="4">
    <source>
        <dbReference type="Proteomes" id="UP000184245"/>
    </source>
</evidence>
<evidence type="ECO:0000313" key="3">
    <source>
        <dbReference type="EMBL" id="SHF03628.1"/>
    </source>
</evidence>
<protein>
    <submittedName>
        <fullName evidence="3">Uncharacterized protein</fullName>
    </submittedName>
</protein>
<organism evidence="3 4">
    <name type="scientific">Lactonifactor longoviformis DSM 17459</name>
    <dbReference type="NCBI Taxonomy" id="1122155"/>
    <lineage>
        <taxon>Bacteria</taxon>
        <taxon>Bacillati</taxon>
        <taxon>Bacillota</taxon>
        <taxon>Clostridia</taxon>
        <taxon>Eubacteriales</taxon>
        <taxon>Clostridiaceae</taxon>
        <taxon>Lactonifactor</taxon>
    </lineage>
</organism>
<proteinExistence type="predicted"/>
<evidence type="ECO:0000256" key="2">
    <source>
        <dbReference type="SAM" id="Phobius"/>
    </source>
</evidence>
<feature type="region of interest" description="Disordered" evidence="1">
    <location>
        <begin position="689"/>
        <end position="712"/>
    </location>
</feature>
<dbReference type="RefSeq" id="WP_072851875.1">
    <property type="nucleotide sequence ID" value="NZ_FQVI01000011.1"/>
</dbReference>
<gene>
    <name evidence="3" type="ORF">SAMN02745158_02318</name>
</gene>